<gene>
    <name evidence="1" type="ORF">A4U43_C01F17930</name>
</gene>
<dbReference type="Proteomes" id="UP000243459">
    <property type="component" value="Chromosome 1"/>
</dbReference>
<evidence type="ECO:0000313" key="2">
    <source>
        <dbReference type="Proteomes" id="UP000243459"/>
    </source>
</evidence>
<dbReference type="Gramene" id="ONK80459">
    <property type="protein sequence ID" value="ONK80459"/>
    <property type="gene ID" value="A4U43_C01F17930"/>
</dbReference>
<dbReference type="AlphaFoldDB" id="A0A5P1FTW8"/>
<organism evidence="1 2">
    <name type="scientific">Asparagus officinalis</name>
    <name type="common">Garden asparagus</name>
    <dbReference type="NCBI Taxonomy" id="4686"/>
    <lineage>
        <taxon>Eukaryota</taxon>
        <taxon>Viridiplantae</taxon>
        <taxon>Streptophyta</taxon>
        <taxon>Embryophyta</taxon>
        <taxon>Tracheophyta</taxon>
        <taxon>Spermatophyta</taxon>
        <taxon>Magnoliopsida</taxon>
        <taxon>Liliopsida</taxon>
        <taxon>Asparagales</taxon>
        <taxon>Asparagaceae</taxon>
        <taxon>Asparagoideae</taxon>
        <taxon>Asparagus</taxon>
    </lineage>
</organism>
<evidence type="ECO:0000313" key="1">
    <source>
        <dbReference type="EMBL" id="ONK80459.1"/>
    </source>
</evidence>
<dbReference type="EMBL" id="CM007381">
    <property type="protein sequence ID" value="ONK80459.1"/>
    <property type="molecule type" value="Genomic_DNA"/>
</dbReference>
<name>A0A5P1FTW8_ASPOF</name>
<proteinExistence type="predicted"/>
<protein>
    <submittedName>
        <fullName evidence="1">Uncharacterized protein</fullName>
    </submittedName>
</protein>
<accession>A0A5P1FTW8</accession>
<keyword evidence="2" id="KW-1185">Reference proteome</keyword>
<reference evidence="2" key="1">
    <citation type="journal article" date="2017" name="Nat. Commun.">
        <title>The asparagus genome sheds light on the origin and evolution of a young Y chromosome.</title>
        <authorList>
            <person name="Harkess A."/>
            <person name="Zhou J."/>
            <person name="Xu C."/>
            <person name="Bowers J.E."/>
            <person name="Van der Hulst R."/>
            <person name="Ayyampalayam S."/>
            <person name="Mercati F."/>
            <person name="Riccardi P."/>
            <person name="McKain M.R."/>
            <person name="Kakrana A."/>
            <person name="Tang H."/>
            <person name="Ray J."/>
            <person name="Groenendijk J."/>
            <person name="Arikit S."/>
            <person name="Mathioni S.M."/>
            <person name="Nakano M."/>
            <person name="Shan H."/>
            <person name="Telgmann-Rauber A."/>
            <person name="Kanno A."/>
            <person name="Yue Z."/>
            <person name="Chen H."/>
            <person name="Li W."/>
            <person name="Chen Y."/>
            <person name="Xu X."/>
            <person name="Zhang Y."/>
            <person name="Luo S."/>
            <person name="Chen H."/>
            <person name="Gao J."/>
            <person name="Mao Z."/>
            <person name="Pires J.C."/>
            <person name="Luo M."/>
            <person name="Kudrna D."/>
            <person name="Wing R.A."/>
            <person name="Meyers B.C."/>
            <person name="Yi K."/>
            <person name="Kong H."/>
            <person name="Lavrijsen P."/>
            <person name="Sunseri F."/>
            <person name="Falavigna A."/>
            <person name="Ye Y."/>
            <person name="Leebens-Mack J.H."/>
            <person name="Chen G."/>
        </authorList>
    </citation>
    <scope>NUCLEOTIDE SEQUENCE [LARGE SCALE GENOMIC DNA]</scope>
    <source>
        <strain evidence="2">cv. DH0086</strain>
    </source>
</reference>
<sequence>MSQQILARKQINIGRRGGEGLGVVRELGVLEVPVDVDRVGVVDEEVLGTFCTIVDLCRWTSLHPILKQSGNVLGARRIGLEVVFVVVEVGGEGGVGGGVELAGGDEIETEVVFCIVTQLT</sequence>